<accession>A0AAN7KCA0</accession>
<dbReference type="EMBL" id="JAXQNO010000023">
    <property type="protein sequence ID" value="KAK4764595.1"/>
    <property type="molecule type" value="Genomic_DNA"/>
</dbReference>
<sequence length="77" mass="8514">MGLGPGDPIGVSLSPPSPERTAPPLPFPFSDGCLRQIESELSKRAQKKKKKKKKKKKRKENSDGSCSSFESQVEYHV</sequence>
<reference evidence="2 3" key="1">
    <citation type="journal article" date="2023" name="Hortic Res">
        <title>Pangenome of water caltrop reveals structural variations and asymmetric subgenome divergence after allopolyploidization.</title>
        <authorList>
            <person name="Zhang X."/>
            <person name="Chen Y."/>
            <person name="Wang L."/>
            <person name="Yuan Y."/>
            <person name="Fang M."/>
            <person name="Shi L."/>
            <person name="Lu R."/>
            <person name="Comes H.P."/>
            <person name="Ma Y."/>
            <person name="Chen Y."/>
            <person name="Huang G."/>
            <person name="Zhou Y."/>
            <person name="Zheng Z."/>
            <person name="Qiu Y."/>
        </authorList>
    </citation>
    <scope>NUCLEOTIDE SEQUENCE [LARGE SCALE GENOMIC DNA]</scope>
    <source>
        <strain evidence="2">F231</strain>
    </source>
</reference>
<proteinExistence type="predicted"/>
<feature type="compositionally biased region" description="Basic residues" evidence="1">
    <location>
        <begin position="44"/>
        <end position="59"/>
    </location>
</feature>
<evidence type="ECO:0000256" key="1">
    <source>
        <dbReference type="SAM" id="MobiDB-lite"/>
    </source>
</evidence>
<evidence type="ECO:0000313" key="2">
    <source>
        <dbReference type="EMBL" id="KAK4764595.1"/>
    </source>
</evidence>
<gene>
    <name evidence="2" type="ORF">SAY86_025685</name>
</gene>
<evidence type="ECO:0000313" key="3">
    <source>
        <dbReference type="Proteomes" id="UP001346149"/>
    </source>
</evidence>
<keyword evidence="3" id="KW-1185">Reference proteome</keyword>
<feature type="region of interest" description="Disordered" evidence="1">
    <location>
        <begin position="1"/>
        <end position="77"/>
    </location>
</feature>
<dbReference type="Proteomes" id="UP001346149">
    <property type="component" value="Unassembled WGS sequence"/>
</dbReference>
<comment type="caution">
    <text evidence="2">The sequence shown here is derived from an EMBL/GenBank/DDBJ whole genome shotgun (WGS) entry which is preliminary data.</text>
</comment>
<feature type="compositionally biased region" description="Pro residues" evidence="1">
    <location>
        <begin position="15"/>
        <end position="27"/>
    </location>
</feature>
<name>A0AAN7KCA0_TRANT</name>
<dbReference type="AlphaFoldDB" id="A0AAN7KCA0"/>
<protein>
    <submittedName>
        <fullName evidence="2">Uncharacterized protein</fullName>
    </submittedName>
</protein>
<organism evidence="2 3">
    <name type="scientific">Trapa natans</name>
    <name type="common">Water chestnut</name>
    <dbReference type="NCBI Taxonomy" id="22666"/>
    <lineage>
        <taxon>Eukaryota</taxon>
        <taxon>Viridiplantae</taxon>
        <taxon>Streptophyta</taxon>
        <taxon>Embryophyta</taxon>
        <taxon>Tracheophyta</taxon>
        <taxon>Spermatophyta</taxon>
        <taxon>Magnoliopsida</taxon>
        <taxon>eudicotyledons</taxon>
        <taxon>Gunneridae</taxon>
        <taxon>Pentapetalae</taxon>
        <taxon>rosids</taxon>
        <taxon>malvids</taxon>
        <taxon>Myrtales</taxon>
        <taxon>Lythraceae</taxon>
        <taxon>Trapa</taxon>
    </lineage>
</organism>